<dbReference type="eggNOG" id="COG0206">
    <property type="taxonomic scope" value="Bacteria"/>
</dbReference>
<dbReference type="PROSITE" id="PS01135">
    <property type="entry name" value="FTSZ_2"/>
    <property type="match status" value="1"/>
</dbReference>
<dbReference type="SMART" id="SM00864">
    <property type="entry name" value="Tubulin"/>
    <property type="match status" value="1"/>
</dbReference>
<dbReference type="InterPro" id="IPR036525">
    <property type="entry name" value="Tubulin/FtsZ_GTPase_sf"/>
</dbReference>
<dbReference type="CDD" id="cd02201">
    <property type="entry name" value="FtsZ_type1"/>
    <property type="match status" value="1"/>
</dbReference>
<feature type="compositionally biased region" description="Basic residues" evidence="7">
    <location>
        <begin position="390"/>
        <end position="401"/>
    </location>
</feature>
<dbReference type="InterPro" id="IPR008280">
    <property type="entry name" value="Tub_FtsZ_C"/>
</dbReference>
<dbReference type="GO" id="GO:0005737">
    <property type="term" value="C:cytoplasm"/>
    <property type="evidence" value="ECO:0007669"/>
    <property type="project" value="UniProtKB-SubCell"/>
</dbReference>
<keyword evidence="4 5" id="KW-0717">Septation</keyword>
<keyword evidence="5 6" id="KW-0131">Cell cycle</keyword>
<evidence type="ECO:0000256" key="4">
    <source>
        <dbReference type="ARBA" id="ARBA00023210"/>
    </source>
</evidence>
<comment type="subcellular location">
    <subcellularLocation>
        <location evidence="5">Cytoplasm</location>
    </subcellularLocation>
    <text evidence="5">Assembles at midcell at the inner surface of the cytoplasmic membrane.</text>
</comment>
<evidence type="ECO:0000256" key="3">
    <source>
        <dbReference type="ARBA" id="ARBA00023134"/>
    </source>
</evidence>
<feature type="region of interest" description="Disordered" evidence="7">
    <location>
        <begin position="360"/>
        <end position="401"/>
    </location>
</feature>
<feature type="binding site" evidence="5">
    <location>
        <position position="139"/>
    </location>
    <ligand>
        <name>GTP</name>
        <dbReference type="ChEBI" id="CHEBI:37565"/>
    </ligand>
</feature>
<dbReference type="Gene3D" id="3.40.50.1440">
    <property type="entry name" value="Tubulin/FtsZ, GTPase domain"/>
    <property type="match status" value="1"/>
</dbReference>
<feature type="binding site" evidence="5">
    <location>
        <begin position="17"/>
        <end position="21"/>
    </location>
    <ligand>
        <name>GTP</name>
        <dbReference type="ChEBI" id="CHEBI:37565"/>
    </ligand>
</feature>
<dbReference type="InterPro" id="IPR003008">
    <property type="entry name" value="Tubulin_FtsZ_GTPase"/>
</dbReference>
<evidence type="ECO:0000313" key="9">
    <source>
        <dbReference type="EMBL" id="EGV00052.1"/>
    </source>
</evidence>
<keyword evidence="5" id="KW-0963">Cytoplasm</keyword>
<evidence type="ECO:0000256" key="7">
    <source>
        <dbReference type="SAM" id="MobiDB-lite"/>
    </source>
</evidence>
<dbReference type="GO" id="GO:0000917">
    <property type="term" value="P:division septum assembly"/>
    <property type="evidence" value="ECO:0007669"/>
    <property type="project" value="UniProtKB-KW"/>
</dbReference>
<comment type="caution">
    <text evidence="5">Lacks conserved residue(s) required for the propagation of feature annotation.</text>
</comment>
<comment type="caution">
    <text evidence="9">The sequence shown here is derived from an EMBL/GenBank/DDBJ whole genome shotgun (WGS) entry which is preliminary data.</text>
</comment>
<dbReference type="Proteomes" id="UP000004978">
    <property type="component" value="Unassembled WGS sequence"/>
</dbReference>
<keyword evidence="3 5" id="KW-0342">GTP-binding</keyword>
<dbReference type="EMBL" id="AFXA01000011">
    <property type="protein sequence ID" value="EGV00052.1"/>
    <property type="molecule type" value="Genomic_DNA"/>
</dbReference>
<evidence type="ECO:0000313" key="10">
    <source>
        <dbReference type="Proteomes" id="UP000004978"/>
    </source>
</evidence>
<feature type="binding site" evidence="5">
    <location>
        <begin position="103"/>
        <end position="105"/>
    </location>
    <ligand>
        <name>GTP</name>
        <dbReference type="ChEBI" id="CHEBI:37565"/>
    </ligand>
</feature>
<dbReference type="PANTHER" id="PTHR30314:SF3">
    <property type="entry name" value="MITOCHONDRIAL DIVISION PROTEIN FSZA"/>
    <property type="match status" value="1"/>
</dbReference>
<evidence type="ECO:0000259" key="8">
    <source>
        <dbReference type="SMART" id="SM00864"/>
    </source>
</evidence>
<protein>
    <recommendedName>
        <fullName evidence="5 6">Cell division protein FtsZ</fullName>
    </recommendedName>
</protein>
<dbReference type="Pfam" id="PF00091">
    <property type="entry name" value="Tubulin"/>
    <property type="match status" value="1"/>
</dbReference>
<dbReference type="AlphaFoldDB" id="F9UK47"/>
<proteinExistence type="inferred from homology"/>
<evidence type="ECO:0000256" key="6">
    <source>
        <dbReference type="RuleBase" id="RU000631"/>
    </source>
</evidence>
<evidence type="ECO:0000256" key="2">
    <source>
        <dbReference type="ARBA" id="ARBA00022741"/>
    </source>
</evidence>
<dbReference type="InterPro" id="IPR020805">
    <property type="entry name" value="Cell_div_FtsZ_CS"/>
</dbReference>
<comment type="similarity">
    <text evidence="1 5 6">Belongs to the FtsZ family.</text>
</comment>
<dbReference type="GO" id="GO:0051258">
    <property type="term" value="P:protein polymerization"/>
    <property type="evidence" value="ECO:0007669"/>
    <property type="project" value="UniProtKB-UniRule"/>
</dbReference>
<feature type="binding site" evidence="5">
    <location>
        <position position="182"/>
    </location>
    <ligand>
        <name>GTP</name>
        <dbReference type="ChEBI" id="CHEBI:37565"/>
    </ligand>
</feature>
<dbReference type="HAMAP" id="MF_00909">
    <property type="entry name" value="FtsZ"/>
    <property type="match status" value="1"/>
</dbReference>
<comment type="subunit">
    <text evidence="5">Homodimer. Polymerizes to form a dynamic ring structure in a strictly GTP-dependent manner. Interacts directly with several other division proteins.</text>
</comment>
<dbReference type="InterPro" id="IPR045061">
    <property type="entry name" value="FtsZ/CetZ"/>
</dbReference>
<dbReference type="SUPFAM" id="SSF52490">
    <property type="entry name" value="Tubulin nucleotide-binding domain-like"/>
    <property type="match status" value="1"/>
</dbReference>
<comment type="function">
    <text evidence="5 6">Essential cell division protein that forms a contractile ring structure (Z ring) at the future cell division site. The regulation of the ring assembly controls the timing and the location of cell division. One of the functions of the FtsZ ring is to recruit other cell division proteins to the septum to produce a new cell wall between the dividing cells. Binds GTP and shows GTPase activity.</text>
</comment>
<keyword evidence="5 6" id="KW-0132">Cell division</keyword>
<sequence>MEHDYKNVKVKVIGIGGAGNNAINLLLEEDLPNVELWIANTDYQDLEKSKCTNKLYLKGDSEGYGAGGDPKIGKKAAEDSIREIDDVLQDTDLLIITAGLGGGTGTGAAPVIAKAAKDKGIVTLAIVSTPFTIFEGSRRKKIALEGLEELKNSTDSYIVLSNDKLMQSNLEGNSEDAFKFANITLKNSIKAIWEVIFEKFTINIDFNDLRKVLKNGSQTFISIGKGFGNDAWKKAVEQALLNQLNEFELSDPKKIIIIFKMKQSSFKEIEEAKKLIDQYLNVKDDDVEILLGIKYLENVDERDKSFSLTVIASGLNSSSEKSPVYSSSYQRNFDEPFNPYDLNKVDTQQLTNSFEINSTEENSEENKFLITDNYKMADEEDEKDSTKGEVKKKRFPSFWKK</sequence>
<accession>F9UK47</accession>
<dbReference type="GO" id="GO:0003924">
    <property type="term" value="F:GTPase activity"/>
    <property type="evidence" value="ECO:0007669"/>
    <property type="project" value="UniProtKB-UniRule"/>
</dbReference>
<organism evidence="9 10">
    <name type="scientific">Mycoplasmopsis columbina SF7</name>
    <dbReference type="NCBI Taxonomy" id="1037410"/>
    <lineage>
        <taxon>Bacteria</taxon>
        <taxon>Bacillati</taxon>
        <taxon>Mycoplasmatota</taxon>
        <taxon>Mycoplasmoidales</taxon>
        <taxon>Metamycoplasmataceae</taxon>
        <taxon>Mycoplasmopsis</taxon>
    </lineage>
</organism>
<dbReference type="GO" id="GO:0043093">
    <property type="term" value="P:FtsZ-dependent cytokinesis"/>
    <property type="evidence" value="ECO:0007669"/>
    <property type="project" value="UniProtKB-UniRule"/>
</dbReference>
<dbReference type="SUPFAM" id="SSF55307">
    <property type="entry name" value="Tubulin C-terminal domain-like"/>
    <property type="match status" value="1"/>
</dbReference>
<dbReference type="InterPro" id="IPR000158">
    <property type="entry name" value="Cell_div_FtsZ"/>
</dbReference>
<dbReference type="PROSITE" id="PS01134">
    <property type="entry name" value="FTSZ_1"/>
    <property type="match status" value="1"/>
</dbReference>
<dbReference type="PRINTS" id="PR00423">
    <property type="entry name" value="CELLDVISFTSZ"/>
</dbReference>
<keyword evidence="2 5" id="KW-0547">Nucleotide-binding</keyword>
<reference evidence="9 10" key="1">
    <citation type="journal article" date="2013" name="Genome Announc.">
        <title>Genome Sequence of Mycoplasma columbinum Strain SF7.</title>
        <authorList>
            <person name="Guo Z."/>
            <person name="Xu X."/>
            <person name="Zheng Q."/>
            <person name="Li T."/>
            <person name="Kuang S."/>
            <person name="Zhang Z."/>
            <person name="Chen Y."/>
            <person name="Lu X."/>
            <person name="Zhou R."/>
            <person name="Bi D."/>
            <person name="Jin H."/>
        </authorList>
    </citation>
    <scope>NUCLEOTIDE SEQUENCE [LARGE SCALE GENOMIC DNA]</scope>
    <source>
        <strain evidence="9 10">SF7</strain>
    </source>
</reference>
<dbReference type="GO" id="GO:0005525">
    <property type="term" value="F:GTP binding"/>
    <property type="evidence" value="ECO:0007669"/>
    <property type="project" value="UniProtKB-UniRule"/>
</dbReference>
<feature type="domain" description="Tubulin/FtsZ GTPase" evidence="8">
    <location>
        <begin position="9"/>
        <end position="200"/>
    </location>
</feature>
<dbReference type="PANTHER" id="PTHR30314">
    <property type="entry name" value="CELL DIVISION PROTEIN FTSZ-RELATED"/>
    <property type="match status" value="1"/>
</dbReference>
<evidence type="ECO:0000256" key="1">
    <source>
        <dbReference type="ARBA" id="ARBA00009690"/>
    </source>
</evidence>
<dbReference type="GO" id="GO:0032153">
    <property type="term" value="C:cell division site"/>
    <property type="evidence" value="ECO:0007669"/>
    <property type="project" value="UniProtKB-UniRule"/>
</dbReference>
<gene>
    <name evidence="5" type="primary">ftsZ</name>
    <name evidence="9" type="ORF">MCSF7_01291</name>
</gene>
<dbReference type="STRING" id="1037410.MCSF7_01291"/>
<keyword evidence="10" id="KW-1185">Reference proteome</keyword>
<evidence type="ECO:0000256" key="5">
    <source>
        <dbReference type="HAMAP-Rule" id="MF_00909"/>
    </source>
</evidence>
<dbReference type="RefSeq" id="WP_006608665.1">
    <property type="nucleotide sequence ID" value="NZ_AFXA01000011.1"/>
</dbReference>
<name>F9UK47_9BACT</name>